<evidence type="ECO:0000256" key="1">
    <source>
        <dbReference type="SAM" id="SignalP"/>
    </source>
</evidence>
<keyword evidence="1" id="KW-0732">Signal</keyword>
<protein>
    <submittedName>
        <fullName evidence="3">Bpi2 domain containing protein</fullName>
    </submittedName>
</protein>
<evidence type="ECO:0000259" key="2">
    <source>
        <dbReference type="SMART" id="SM00329"/>
    </source>
</evidence>
<dbReference type="PANTHER" id="PTHR10504:SF131">
    <property type="entry name" value="BPI2 DOMAIN-CONTAINING PROTEIN"/>
    <property type="match status" value="1"/>
</dbReference>
<gene>
    <name evidence="3" type="primary">Contig4528.g4834</name>
    <name evidence="3" type="ORF">STYLEM_17179</name>
</gene>
<proteinExistence type="predicted"/>
<dbReference type="Gene3D" id="3.15.10.10">
    <property type="entry name" value="Bactericidal permeability-increasing protein, domain 1"/>
    <property type="match status" value="1"/>
</dbReference>
<dbReference type="AlphaFoldDB" id="A0A078B0K5"/>
<dbReference type="GO" id="GO:0008289">
    <property type="term" value="F:lipid binding"/>
    <property type="evidence" value="ECO:0007669"/>
    <property type="project" value="InterPro"/>
</dbReference>
<dbReference type="PANTHER" id="PTHR10504">
    <property type="entry name" value="BACTERICIDAL PERMEABILITY-INCREASING BPI PROTEIN-RELATED"/>
    <property type="match status" value="1"/>
</dbReference>
<evidence type="ECO:0000313" key="3">
    <source>
        <dbReference type="EMBL" id="CDW88064.1"/>
    </source>
</evidence>
<dbReference type="SMART" id="SM00329">
    <property type="entry name" value="BPI2"/>
    <property type="match status" value="1"/>
</dbReference>
<dbReference type="EMBL" id="CCKQ01016187">
    <property type="protein sequence ID" value="CDW88064.1"/>
    <property type="molecule type" value="Genomic_DNA"/>
</dbReference>
<keyword evidence="4" id="KW-1185">Reference proteome</keyword>
<name>A0A078B0K5_STYLE</name>
<dbReference type="InterPro" id="IPR032942">
    <property type="entry name" value="BPI/LBP/Plunc"/>
</dbReference>
<dbReference type="InterPro" id="IPR001124">
    <property type="entry name" value="Lipid-bd_serum_glycop_C"/>
</dbReference>
<sequence>MRIQDICILLTVGFLSTTVYGNFAGSAAAVDIGIVDQAKKIGMPIIEQTLNDYKMDKITFDGGWVDNVDLQFQFNSLDAIKVSFDGSQNAVRVTADNINGTINGDFMYKLLLIQAKGHFKVTLFNDAVKLDMVVPLTSQSVDGRNMPTVDISKFDLDIDHFKFRIDITGSVLADISDAFVTMFKKLILKEINAAINDKVPALAKDTINSMIAKTNGRVSVYDKIMMDITFASNPVISDSGMALYLNSTVYEEGSGYKIPLVPISDIQVLPSTPQSVQVSLSHFAADSFLMALQEMNLFSYTINDKTLGSMSSMLTTTYLDGLLPGLQAKYGKDQPVTIEAKTSQAPRTLFKLDNFGILMTMDMIFRVNNEVAIVVSLQDFVSTVQVTLKETNMTVKVLTCKVSQVSASQSQIGEFSSDDFRAFFNVGSKIAIPFINNIFLNTPFVLPNTYLNMVRIQAAEFKSFDNYLAVSVTPEFIV</sequence>
<dbReference type="Pfam" id="PF02886">
    <property type="entry name" value="LBP_BPI_CETP_C"/>
    <property type="match status" value="1"/>
</dbReference>
<reference evidence="3 4" key="1">
    <citation type="submission" date="2014-06" db="EMBL/GenBank/DDBJ databases">
        <authorList>
            <person name="Swart Estienne"/>
        </authorList>
    </citation>
    <scope>NUCLEOTIDE SEQUENCE [LARGE SCALE GENOMIC DNA]</scope>
    <source>
        <strain evidence="3 4">130c</strain>
    </source>
</reference>
<accession>A0A078B0K5</accession>
<evidence type="ECO:0000313" key="4">
    <source>
        <dbReference type="Proteomes" id="UP000039865"/>
    </source>
</evidence>
<dbReference type="Proteomes" id="UP000039865">
    <property type="component" value="Unassembled WGS sequence"/>
</dbReference>
<dbReference type="InterPro" id="IPR017943">
    <property type="entry name" value="Bactericidal_perm-incr_a/b_dom"/>
</dbReference>
<feature type="chain" id="PRO_5001729731" evidence="1">
    <location>
        <begin position="22"/>
        <end position="478"/>
    </location>
</feature>
<dbReference type="Gene3D" id="3.15.20.10">
    <property type="entry name" value="Bactericidal permeability-increasing protein, domain 2"/>
    <property type="match status" value="1"/>
</dbReference>
<dbReference type="SUPFAM" id="SSF55394">
    <property type="entry name" value="Bactericidal permeability-increasing protein, BPI"/>
    <property type="match status" value="2"/>
</dbReference>
<feature type="domain" description="Lipid-binding serum glycoprotein C-terminal" evidence="2">
    <location>
        <begin position="270"/>
        <end position="472"/>
    </location>
</feature>
<dbReference type="OrthoDB" id="321253at2759"/>
<dbReference type="InParanoid" id="A0A078B0K5"/>
<feature type="signal peptide" evidence="1">
    <location>
        <begin position="1"/>
        <end position="21"/>
    </location>
</feature>
<organism evidence="3 4">
    <name type="scientific">Stylonychia lemnae</name>
    <name type="common">Ciliate</name>
    <dbReference type="NCBI Taxonomy" id="5949"/>
    <lineage>
        <taxon>Eukaryota</taxon>
        <taxon>Sar</taxon>
        <taxon>Alveolata</taxon>
        <taxon>Ciliophora</taxon>
        <taxon>Intramacronucleata</taxon>
        <taxon>Spirotrichea</taxon>
        <taxon>Stichotrichia</taxon>
        <taxon>Sporadotrichida</taxon>
        <taxon>Oxytrichidae</taxon>
        <taxon>Stylonychinae</taxon>
        <taxon>Stylonychia</taxon>
    </lineage>
</organism>